<evidence type="ECO:0000313" key="2">
    <source>
        <dbReference type="EMBL" id="MBW0475276.1"/>
    </source>
</evidence>
<dbReference type="Proteomes" id="UP000765509">
    <property type="component" value="Unassembled WGS sequence"/>
</dbReference>
<reference evidence="2" key="1">
    <citation type="submission" date="2021-03" db="EMBL/GenBank/DDBJ databases">
        <title>Draft genome sequence of rust myrtle Austropuccinia psidii MF-1, a brazilian biotype.</title>
        <authorList>
            <person name="Quecine M.C."/>
            <person name="Pachon D.M.R."/>
            <person name="Bonatelli M.L."/>
            <person name="Correr F.H."/>
            <person name="Franceschini L.M."/>
            <person name="Leite T.F."/>
            <person name="Margarido G.R.A."/>
            <person name="Almeida C.A."/>
            <person name="Ferrarezi J.A."/>
            <person name="Labate C.A."/>
        </authorList>
    </citation>
    <scope>NUCLEOTIDE SEQUENCE</scope>
    <source>
        <strain evidence="2">MF-1</strain>
    </source>
</reference>
<sequence>MLSQFDKASRRVARKPGSSQSVTEGQGSVDDLQIKKLCHSAADNTILPSSRADTATRSLSGHLQSQPEGLQQCISAKRVPDPCRSVEKLPEFLPDCEKTPGPSQHLQVAQGMASIDGKEEPDAFNSRMEEKNPPPPKQVPTTAPIASSSNFNMKISHKLKTRAKARHQPRNLTARATGSQRFSRMPCKMYFRWTEQSGIIEKGGSQIKISEMISYIFESIPELSEAINDVKTHVSDKNSSICNNLKTNNLSMSQINETLVCFENFSRTIKTSNNENSFGNKIKKQSTIIQELTDKYSQFNTDEIIETRIKQAISTIKEENKSVLEDISKSFTEVNTYTIALKKCFDTSKEEISKLSMKLNKITSDDTRQRQLWKELAQTEDNHKTNVMT</sequence>
<proteinExistence type="predicted"/>
<dbReference type="AlphaFoldDB" id="A0A9Q3BZ58"/>
<dbReference type="EMBL" id="AVOT02004045">
    <property type="protein sequence ID" value="MBW0475276.1"/>
    <property type="molecule type" value="Genomic_DNA"/>
</dbReference>
<feature type="compositionally biased region" description="Basic and acidic residues" evidence="1">
    <location>
        <begin position="117"/>
        <end position="132"/>
    </location>
</feature>
<evidence type="ECO:0000256" key="1">
    <source>
        <dbReference type="SAM" id="MobiDB-lite"/>
    </source>
</evidence>
<evidence type="ECO:0000313" key="3">
    <source>
        <dbReference type="Proteomes" id="UP000765509"/>
    </source>
</evidence>
<keyword evidence="3" id="KW-1185">Reference proteome</keyword>
<comment type="caution">
    <text evidence="2">The sequence shown here is derived from an EMBL/GenBank/DDBJ whole genome shotgun (WGS) entry which is preliminary data.</text>
</comment>
<accession>A0A9Q3BZ58</accession>
<feature type="region of interest" description="Disordered" evidence="1">
    <location>
        <begin position="117"/>
        <end position="145"/>
    </location>
</feature>
<feature type="region of interest" description="Disordered" evidence="1">
    <location>
        <begin position="1"/>
        <end position="29"/>
    </location>
</feature>
<gene>
    <name evidence="2" type="ORF">O181_014991</name>
</gene>
<name>A0A9Q3BZ58_9BASI</name>
<organism evidence="2 3">
    <name type="scientific">Austropuccinia psidii MF-1</name>
    <dbReference type="NCBI Taxonomy" id="1389203"/>
    <lineage>
        <taxon>Eukaryota</taxon>
        <taxon>Fungi</taxon>
        <taxon>Dikarya</taxon>
        <taxon>Basidiomycota</taxon>
        <taxon>Pucciniomycotina</taxon>
        <taxon>Pucciniomycetes</taxon>
        <taxon>Pucciniales</taxon>
        <taxon>Sphaerophragmiaceae</taxon>
        <taxon>Austropuccinia</taxon>
    </lineage>
</organism>
<feature type="compositionally biased region" description="Polar residues" evidence="1">
    <location>
        <begin position="17"/>
        <end position="26"/>
    </location>
</feature>
<feature type="region of interest" description="Disordered" evidence="1">
    <location>
        <begin position="42"/>
        <end position="69"/>
    </location>
</feature>
<protein>
    <submittedName>
        <fullName evidence="2">Uncharacterized protein</fullName>
    </submittedName>
</protein>